<gene>
    <name evidence="3" type="ORF">CHU32_20270</name>
    <name evidence="2" type="ORF">CHU33_19255</name>
</gene>
<dbReference type="EMBL" id="PQGD01000018">
    <property type="protein sequence ID" value="POP45101.1"/>
    <property type="molecule type" value="Genomic_DNA"/>
</dbReference>
<comment type="caution">
    <text evidence="3">The sequence shown here is derived from an EMBL/GenBank/DDBJ whole genome shotgun (WGS) entry which is preliminary data.</text>
</comment>
<reference evidence="4 5" key="1">
    <citation type="submission" date="2018-01" db="EMBL/GenBank/DDBJ databases">
        <title>Superficieibacter electus gen. nov., sp. nov., an extended-spectrum beta-lactamase possessing member of the Enterobacteriaceae family, isolated from intensive care unit surfaces.</title>
        <authorList>
            <person name="Potter R.F."/>
            <person name="D'Souza A.W."/>
        </authorList>
    </citation>
    <scope>NUCLEOTIDE SEQUENCE [LARGE SCALE GENOMIC DNA]</scope>
    <source>
        <strain evidence="3 5">BP-1</strain>
        <strain evidence="2 4">BP-2</strain>
    </source>
</reference>
<dbReference type="RefSeq" id="WP_103677680.1">
    <property type="nucleotide sequence ID" value="NZ_PQGD01000018.1"/>
</dbReference>
<dbReference type="Proteomes" id="UP000247005">
    <property type="component" value="Unassembled WGS sequence"/>
</dbReference>
<dbReference type="SUPFAM" id="SSF53474">
    <property type="entry name" value="alpha/beta-Hydrolases"/>
    <property type="match status" value="1"/>
</dbReference>
<organism evidence="3 5">
    <name type="scientific">Superficieibacter electus</name>
    <dbReference type="NCBI Taxonomy" id="2022662"/>
    <lineage>
        <taxon>Bacteria</taxon>
        <taxon>Pseudomonadati</taxon>
        <taxon>Pseudomonadota</taxon>
        <taxon>Gammaproteobacteria</taxon>
        <taxon>Enterobacterales</taxon>
        <taxon>Enterobacteriaceae</taxon>
        <taxon>Superficieibacter</taxon>
    </lineage>
</organism>
<dbReference type="Gene3D" id="3.40.50.1820">
    <property type="entry name" value="alpha/beta hydrolase"/>
    <property type="match status" value="1"/>
</dbReference>
<keyword evidence="4" id="KW-1185">Reference proteome</keyword>
<evidence type="ECO:0000313" key="2">
    <source>
        <dbReference type="EMBL" id="POP42487.1"/>
    </source>
</evidence>
<accession>A0A2P5GKM6</accession>
<evidence type="ECO:0000313" key="5">
    <source>
        <dbReference type="Proteomes" id="UP000247005"/>
    </source>
</evidence>
<dbReference type="InterPro" id="IPR000073">
    <property type="entry name" value="AB_hydrolase_1"/>
</dbReference>
<proteinExistence type="predicted"/>
<evidence type="ECO:0000313" key="4">
    <source>
        <dbReference type="Proteomes" id="UP000237073"/>
    </source>
</evidence>
<dbReference type="Proteomes" id="UP000237073">
    <property type="component" value="Unassembled WGS sequence"/>
</dbReference>
<evidence type="ECO:0000259" key="1">
    <source>
        <dbReference type="Pfam" id="PF00561"/>
    </source>
</evidence>
<protein>
    <recommendedName>
        <fullName evidence="1">AB hydrolase-1 domain-containing protein</fullName>
    </recommendedName>
</protein>
<dbReference type="OrthoDB" id="9805123at2"/>
<feature type="domain" description="AB hydrolase-1" evidence="1">
    <location>
        <begin position="81"/>
        <end position="206"/>
    </location>
</feature>
<dbReference type="Pfam" id="PF00561">
    <property type="entry name" value="Abhydrolase_1"/>
    <property type="match status" value="1"/>
</dbReference>
<dbReference type="PANTHER" id="PTHR12277:SF81">
    <property type="entry name" value="PROTEIN ABHD13"/>
    <property type="match status" value="1"/>
</dbReference>
<dbReference type="InterPro" id="IPR029058">
    <property type="entry name" value="AB_hydrolase_fold"/>
</dbReference>
<dbReference type="EMBL" id="PQGE01000019">
    <property type="protein sequence ID" value="POP42487.1"/>
    <property type="molecule type" value="Genomic_DNA"/>
</dbReference>
<name>A0A2P5GKM6_9ENTR</name>
<dbReference type="PANTHER" id="PTHR12277">
    <property type="entry name" value="ALPHA/BETA HYDROLASE DOMAIN-CONTAINING PROTEIN"/>
    <property type="match status" value="1"/>
</dbReference>
<dbReference type="AlphaFoldDB" id="A0A2P5GKM6"/>
<sequence>MDTMNMTKHWKRFFILFILVICVWLLPRVALNFFYYPDNHFYGYRPDIFERVDFTAKDGTHLTGWFIPSTQSNPHDAIATVIHAHGNAGNMTAHWPLVSWLPDRDFNLFMFDYRGYGDSEGTPTPEGLCDDTDSAINYVRQREDVDPNRLVLLGQSLGGNNMIAAVGRGNRQGIKAIAIDSTFLSYSASANDAVPGIGYLLHNDFSAERYIASLSPIPLLLLHGTDDHVIATWHTEKLFDLASEPKQKIIIPGGKHIDVFTSRHGDLYRDKLVEFYRSALKP</sequence>
<evidence type="ECO:0000313" key="3">
    <source>
        <dbReference type="EMBL" id="POP45101.1"/>
    </source>
</evidence>